<evidence type="ECO:0000313" key="4">
    <source>
        <dbReference type="Proteomes" id="UP001620514"/>
    </source>
</evidence>
<proteinExistence type="predicted"/>
<comment type="caution">
    <text evidence="3">The sequence shown here is derived from an EMBL/GenBank/DDBJ whole genome shotgun (WGS) entry which is preliminary data.</text>
</comment>
<feature type="transmembrane region" description="Helical" evidence="2">
    <location>
        <begin position="82"/>
        <end position="103"/>
    </location>
</feature>
<protein>
    <submittedName>
        <fullName evidence="3">ATP synthase protein I</fullName>
    </submittedName>
</protein>
<feature type="compositionally biased region" description="Basic and acidic residues" evidence="1">
    <location>
        <begin position="8"/>
        <end position="20"/>
    </location>
</feature>
<dbReference type="Proteomes" id="UP001620514">
    <property type="component" value="Unassembled WGS sequence"/>
</dbReference>
<keyword evidence="2" id="KW-0812">Transmembrane</keyword>
<accession>A0ABW8MRA6</accession>
<dbReference type="RefSeq" id="WP_404611159.1">
    <property type="nucleotide sequence ID" value="NZ_JBIYDN010000024.1"/>
</dbReference>
<evidence type="ECO:0000256" key="1">
    <source>
        <dbReference type="SAM" id="MobiDB-lite"/>
    </source>
</evidence>
<feature type="transmembrane region" description="Helical" evidence="2">
    <location>
        <begin position="57"/>
        <end position="76"/>
    </location>
</feature>
<name>A0ABW8MRA6_9BURK</name>
<gene>
    <name evidence="3" type="ORF">ABH943_006270</name>
</gene>
<sequence length="115" mass="13124">MTQPPPDDVERKRDPKRNAEDDADRMALAARQAVERERQAQKEPEPSLGARLGQIGILGWTIVVPTLLGLVIGRWLDRHFNTGVFFSAPLLMVGAAIGLWSAWKWMHRQTRRDRQ</sequence>
<reference evidence="3 4" key="2">
    <citation type="submission" date="2024-11" db="EMBL/GenBank/DDBJ databases">
        <title>Using genomics to understand microbial adaptation to soil warming.</title>
        <authorList>
            <person name="Deangelis K.M. PhD."/>
        </authorList>
    </citation>
    <scope>NUCLEOTIDE SEQUENCE [LARGE SCALE GENOMIC DNA]</scope>
    <source>
        <strain evidence="3 4">GAS97</strain>
    </source>
</reference>
<dbReference type="NCBIfam" id="TIGR02230">
    <property type="entry name" value="ATPase_gene1"/>
    <property type="match status" value="1"/>
</dbReference>
<organism evidence="3 4">
    <name type="scientific">Caballeronia udeis</name>
    <dbReference type="NCBI Taxonomy" id="1232866"/>
    <lineage>
        <taxon>Bacteria</taxon>
        <taxon>Pseudomonadati</taxon>
        <taxon>Pseudomonadota</taxon>
        <taxon>Betaproteobacteria</taxon>
        <taxon>Burkholderiales</taxon>
        <taxon>Burkholderiaceae</taxon>
        <taxon>Caballeronia</taxon>
    </lineage>
</organism>
<evidence type="ECO:0000256" key="2">
    <source>
        <dbReference type="SAM" id="Phobius"/>
    </source>
</evidence>
<dbReference type="InterPro" id="IPR011744">
    <property type="entry name" value="ATPase_gene1"/>
</dbReference>
<dbReference type="InterPro" id="IPR032820">
    <property type="entry name" value="ATPase_put"/>
</dbReference>
<reference evidence="3 4" key="1">
    <citation type="submission" date="2024-10" db="EMBL/GenBank/DDBJ databases">
        <authorList>
            <person name="Deangelis K."/>
            <person name="Huntemann M."/>
            <person name="Clum A."/>
            <person name="Wang J."/>
            <person name="Palaniappan K."/>
            <person name="Ritter S."/>
            <person name="Chen I.-M."/>
            <person name="Stamatis D."/>
            <person name="Reddy T."/>
            <person name="O'Malley R."/>
            <person name="Daum C."/>
            <person name="Ng V."/>
            <person name="Ivanova N."/>
            <person name="Kyrpides N."/>
            <person name="Woyke T."/>
        </authorList>
    </citation>
    <scope>NUCLEOTIDE SEQUENCE [LARGE SCALE GENOMIC DNA]</scope>
    <source>
        <strain evidence="3 4">GAS97</strain>
    </source>
</reference>
<keyword evidence="2" id="KW-0472">Membrane</keyword>
<dbReference type="EMBL" id="JBIYDN010000024">
    <property type="protein sequence ID" value="MFK4446238.1"/>
    <property type="molecule type" value="Genomic_DNA"/>
</dbReference>
<dbReference type="Pfam" id="PF09527">
    <property type="entry name" value="ATPase_gene1"/>
    <property type="match status" value="1"/>
</dbReference>
<keyword evidence="2" id="KW-1133">Transmembrane helix</keyword>
<keyword evidence="4" id="KW-1185">Reference proteome</keyword>
<evidence type="ECO:0000313" key="3">
    <source>
        <dbReference type="EMBL" id="MFK4446238.1"/>
    </source>
</evidence>
<feature type="region of interest" description="Disordered" evidence="1">
    <location>
        <begin position="1"/>
        <end position="24"/>
    </location>
</feature>